<dbReference type="PANTHER" id="PTHR33353:SF10">
    <property type="entry name" value="ENDO-BETA-1,4-GLUCANASE D"/>
    <property type="match status" value="1"/>
</dbReference>
<keyword evidence="4" id="KW-0479">Metal-binding</keyword>
<keyword evidence="10" id="KW-1015">Disulfide bond</keyword>
<dbReference type="GO" id="GO:0016787">
    <property type="term" value="F:hydrolase activity"/>
    <property type="evidence" value="ECO:0007669"/>
    <property type="project" value="UniProtKB-KW"/>
</dbReference>
<comment type="similarity">
    <text evidence="13">Belongs to the polysaccharide monooxygenase AA9 family.</text>
</comment>
<dbReference type="EMBL" id="KN822957">
    <property type="protein sequence ID" value="KIO32116.1"/>
    <property type="molecule type" value="Genomic_DNA"/>
</dbReference>
<dbReference type="GO" id="GO:0005576">
    <property type="term" value="C:extracellular region"/>
    <property type="evidence" value="ECO:0007669"/>
    <property type="project" value="UniProtKB-SubCell"/>
</dbReference>
<proteinExistence type="inferred from homology"/>
<keyword evidence="11" id="KW-0119">Carbohydrate metabolism</keyword>
<gene>
    <name evidence="17" type="ORF">M407DRAFT_14006</name>
</gene>
<evidence type="ECO:0000256" key="5">
    <source>
        <dbReference type="ARBA" id="ARBA00022729"/>
    </source>
</evidence>
<evidence type="ECO:0000256" key="13">
    <source>
        <dbReference type="ARBA" id="ARBA00044502"/>
    </source>
</evidence>
<comment type="catalytic activity">
    <reaction evidence="14">
        <text>[(1-&gt;4)-beta-D-glucosyl]n+m + reduced acceptor + O2 = 4-dehydro-beta-D-glucosyl-[(1-&gt;4)-beta-D-glucosyl]n-1 + [(1-&gt;4)-beta-D-glucosyl]m + acceptor + H2O.</text>
        <dbReference type="EC" id="1.14.99.56"/>
    </reaction>
</comment>
<dbReference type="GO" id="GO:0004497">
    <property type="term" value="F:monooxygenase activity"/>
    <property type="evidence" value="ECO:0007669"/>
    <property type="project" value="UniProtKB-KW"/>
</dbReference>
<keyword evidence="6" id="KW-0136">Cellulose degradation</keyword>
<name>A0A0C3QST5_9AGAM</name>
<evidence type="ECO:0000256" key="7">
    <source>
        <dbReference type="ARBA" id="ARBA00023002"/>
    </source>
</evidence>
<dbReference type="PANTHER" id="PTHR33353">
    <property type="entry name" value="PUTATIVE (AFU_ORTHOLOGUE AFUA_1G12560)-RELATED"/>
    <property type="match status" value="1"/>
</dbReference>
<protein>
    <recommendedName>
        <fullName evidence="15">lytic cellulose monooxygenase (C4-dehydrogenating)</fullName>
        <ecNumber evidence="15">1.14.99.56</ecNumber>
    </recommendedName>
</protein>
<evidence type="ECO:0000256" key="10">
    <source>
        <dbReference type="ARBA" id="ARBA00023157"/>
    </source>
</evidence>
<accession>A0A0C3QST5</accession>
<keyword evidence="9" id="KW-0503">Monooxygenase</keyword>
<dbReference type="EC" id="1.14.99.56" evidence="15"/>
<evidence type="ECO:0000259" key="16">
    <source>
        <dbReference type="Pfam" id="PF03443"/>
    </source>
</evidence>
<evidence type="ECO:0000313" key="18">
    <source>
        <dbReference type="Proteomes" id="UP000054248"/>
    </source>
</evidence>
<keyword evidence="12" id="KW-0624">Polysaccharide degradation</keyword>
<dbReference type="HOGENOM" id="CLU_031730_4_2_1"/>
<reference evidence="18" key="2">
    <citation type="submission" date="2015-01" db="EMBL/GenBank/DDBJ databases">
        <title>Evolutionary Origins and Diversification of the Mycorrhizal Mutualists.</title>
        <authorList>
            <consortium name="DOE Joint Genome Institute"/>
            <consortium name="Mycorrhizal Genomics Consortium"/>
            <person name="Kohler A."/>
            <person name="Kuo A."/>
            <person name="Nagy L.G."/>
            <person name="Floudas D."/>
            <person name="Copeland A."/>
            <person name="Barry K.W."/>
            <person name="Cichocki N."/>
            <person name="Veneault-Fourrey C."/>
            <person name="LaButti K."/>
            <person name="Lindquist E.A."/>
            <person name="Lipzen A."/>
            <person name="Lundell T."/>
            <person name="Morin E."/>
            <person name="Murat C."/>
            <person name="Riley R."/>
            <person name="Ohm R."/>
            <person name="Sun H."/>
            <person name="Tunlid A."/>
            <person name="Henrissat B."/>
            <person name="Grigoriev I.V."/>
            <person name="Hibbett D.S."/>
            <person name="Martin F."/>
        </authorList>
    </citation>
    <scope>NUCLEOTIDE SEQUENCE [LARGE SCALE GENOMIC DNA]</scope>
    <source>
        <strain evidence="18">MUT 4182</strain>
    </source>
</reference>
<keyword evidence="5" id="KW-0732">Signal</keyword>
<dbReference type="GO" id="GO:0046872">
    <property type="term" value="F:metal ion binding"/>
    <property type="evidence" value="ECO:0007669"/>
    <property type="project" value="UniProtKB-KW"/>
</dbReference>
<evidence type="ECO:0000256" key="11">
    <source>
        <dbReference type="ARBA" id="ARBA00023277"/>
    </source>
</evidence>
<reference evidence="17 18" key="1">
    <citation type="submission" date="2014-04" db="EMBL/GenBank/DDBJ databases">
        <authorList>
            <consortium name="DOE Joint Genome Institute"/>
            <person name="Kuo A."/>
            <person name="Girlanda M."/>
            <person name="Perotto S."/>
            <person name="Kohler A."/>
            <person name="Nagy L.G."/>
            <person name="Floudas D."/>
            <person name="Copeland A."/>
            <person name="Barry K.W."/>
            <person name="Cichocki N."/>
            <person name="Veneault-Fourrey C."/>
            <person name="LaButti K."/>
            <person name="Lindquist E.A."/>
            <person name="Lipzen A."/>
            <person name="Lundell T."/>
            <person name="Morin E."/>
            <person name="Murat C."/>
            <person name="Sun H."/>
            <person name="Tunlid A."/>
            <person name="Henrissat B."/>
            <person name="Grigoriev I.V."/>
            <person name="Hibbett D.S."/>
            <person name="Martin F."/>
            <person name="Nordberg H.P."/>
            <person name="Cantor M.N."/>
            <person name="Hua S.X."/>
        </authorList>
    </citation>
    <scope>NUCLEOTIDE SEQUENCE [LARGE SCALE GENOMIC DNA]</scope>
    <source>
        <strain evidence="17 18">MUT 4182</strain>
    </source>
</reference>
<evidence type="ECO:0000256" key="15">
    <source>
        <dbReference type="ARBA" id="ARBA00047174"/>
    </source>
</evidence>
<keyword evidence="3" id="KW-0964">Secreted</keyword>
<evidence type="ECO:0000256" key="8">
    <source>
        <dbReference type="ARBA" id="ARBA00023008"/>
    </source>
</evidence>
<sequence>MTDNHYSQSPVTDVSSPSMKCYESNTASSTSTYTVAAGSTIGFKADQAIYHPGYLDIYMAKANPTANTESAGSGAVWFKVSEMVPGWTKAGGFTWPSENLQTFTFTIPSCLPAGEYLVRIEHIALHAASAFGGAQLYIACAQIKVTGGGTKSPGSLVSFPGAYTGNEPGILINIYNVPSTYTGYTAPGPAKFTC</sequence>
<evidence type="ECO:0000256" key="2">
    <source>
        <dbReference type="ARBA" id="ARBA00004613"/>
    </source>
</evidence>
<dbReference type="CDD" id="cd21175">
    <property type="entry name" value="LPMO_AA9"/>
    <property type="match status" value="1"/>
</dbReference>
<dbReference type="STRING" id="1051891.A0A0C3QST5"/>
<evidence type="ECO:0000256" key="6">
    <source>
        <dbReference type="ARBA" id="ARBA00023001"/>
    </source>
</evidence>
<dbReference type="Gene3D" id="2.70.50.70">
    <property type="match status" value="1"/>
</dbReference>
<evidence type="ECO:0000256" key="12">
    <source>
        <dbReference type="ARBA" id="ARBA00023326"/>
    </source>
</evidence>
<comment type="cofactor">
    <cofactor evidence="1">
        <name>Cu(2+)</name>
        <dbReference type="ChEBI" id="CHEBI:29036"/>
    </cofactor>
</comment>
<dbReference type="GO" id="GO:0030245">
    <property type="term" value="P:cellulose catabolic process"/>
    <property type="evidence" value="ECO:0007669"/>
    <property type="project" value="UniProtKB-KW"/>
</dbReference>
<dbReference type="Pfam" id="PF03443">
    <property type="entry name" value="AA9"/>
    <property type="match status" value="1"/>
</dbReference>
<evidence type="ECO:0000256" key="14">
    <source>
        <dbReference type="ARBA" id="ARBA00045077"/>
    </source>
</evidence>
<keyword evidence="18" id="KW-1185">Reference proteome</keyword>
<organism evidence="17 18">
    <name type="scientific">Tulasnella calospora MUT 4182</name>
    <dbReference type="NCBI Taxonomy" id="1051891"/>
    <lineage>
        <taxon>Eukaryota</taxon>
        <taxon>Fungi</taxon>
        <taxon>Dikarya</taxon>
        <taxon>Basidiomycota</taxon>
        <taxon>Agaricomycotina</taxon>
        <taxon>Agaricomycetes</taxon>
        <taxon>Cantharellales</taxon>
        <taxon>Tulasnellaceae</taxon>
        <taxon>Tulasnella</taxon>
    </lineage>
</organism>
<keyword evidence="7" id="KW-0560">Oxidoreductase</keyword>
<evidence type="ECO:0000256" key="4">
    <source>
        <dbReference type="ARBA" id="ARBA00022723"/>
    </source>
</evidence>
<comment type="subcellular location">
    <subcellularLocation>
        <location evidence="2">Secreted</location>
    </subcellularLocation>
</comment>
<dbReference type="Proteomes" id="UP000054248">
    <property type="component" value="Unassembled WGS sequence"/>
</dbReference>
<evidence type="ECO:0000256" key="9">
    <source>
        <dbReference type="ARBA" id="ARBA00023033"/>
    </source>
</evidence>
<feature type="domain" description="Auxiliary Activity family 9 catalytic" evidence="16">
    <location>
        <begin position="2"/>
        <end position="180"/>
    </location>
</feature>
<keyword evidence="8" id="KW-0186">Copper</keyword>
<dbReference type="AlphaFoldDB" id="A0A0C3QST5"/>
<dbReference type="InterPro" id="IPR049892">
    <property type="entry name" value="AA9"/>
</dbReference>
<evidence type="ECO:0000256" key="3">
    <source>
        <dbReference type="ARBA" id="ARBA00022525"/>
    </source>
</evidence>
<evidence type="ECO:0000313" key="17">
    <source>
        <dbReference type="EMBL" id="KIO32116.1"/>
    </source>
</evidence>
<dbReference type="InterPro" id="IPR005103">
    <property type="entry name" value="AA9_LPMO"/>
</dbReference>
<evidence type="ECO:0000256" key="1">
    <source>
        <dbReference type="ARBA" id="ARBA00001973"/>
    </source>
</evidence>
<keyword evidence="17" id="KW-0378">Hydrolase</keyword>
<dbReference type="OrthoDB" id="3496539at2759"/>